<dbReference type="Gene3D" id="3.40.190.10">
    <property type="entry name" value="Periplasmic binding protein-like II"/>
    <property type="match status" value="1"/>
</dbReference>
<reference evidence="7" key="1">
    <citation type="submission" date="2017-07" db="EMBL/GenBank/DDBJ databases">
        <authorList>
            <person name="Varghese N."/>
            <person name="Submissions S."/>
        </authorList>
    </citation>
    <scope>NUCLEOTIDE SEQUENCE [LARGE SCALE GENOMIC DNA]</scope>
    <source>
        <strain evidence="7">NLAE-zl-C134</strain>
    </source>
</reference>
<dbReference type="PROSITE" id="PS51257">
    <property type="entry name" value="PROKAR_LIPOPROTEIN"/>
    <property type="match status" value="1"/>
</dbReference>
<evidence type="ECO:0000313" key="7">
    <source>
        <dbReference type="Proteomes" id="UP000254051"/>
    </source>
</evidence>
<dbReference type="OrthoDB" id="362670at2"/>
<comment type="subcellular location">
    <subcellularLocation>
        <location evidence="1">Cell envelope</location>
    </subcellularLocation>
</comment>
<evidence type="ECO:0000256" key="1">
    <source>
        <dbReference type="ARBA" id="ARBA00004196"/>
    </source>
</evidence>
<keyword evidence="7" id="KW-1185">Reference proteome</keyword>
<accession>A0A316A2Z7</accession>
<protein>
    <submittedName>
        <fullName evidence="6">Multiple sugar transport system substrate-binding protein</fullName>
    </submittedName>
</protein>
<dbReference type="SUPFAM" id="SSF53850">
    <property type="entry name" value="Periplasmic binding protein-like II"/>
    <property type="match status" value="1"/>
</dbReference>
<feature type="signal peptide" evidence="5">
    <location>
        <begin position="1"/>
        <end position="20"/>
    </location>
</feature>
<name>A0A316A2Z7_9FIRM</name>
<dbReference type="RefSeq" id="WP_109709668.1">
    <property type="nucleotide sequence ID" value="NZ_QGDS01000003.1"/>
</dbReference>
<evidence type="ECO:0000256" key="4">
    <source>
        <dbReference type="ARBA" id="ARBA00022729"/>
    </source>
</evidence>
<dbReference type="PANTHER" id="PTHR43649:SF31">
    <property type="entry name" value="SN-GLYCEROL-3-PHOSPHATE-BINDING PERIPLASMIC PROTEIN UGPB"/>
    <property type="match status" value="1"/>
</dbReference>
<dbReference type="InterPro" id="IPR006059">
    <property type="entry name" value="SBP"/>
</dbReference>
<evidence type="ECO:0000256" key="3">
    <source>
        <dbReference type="ARBA" id="ARBA00022448"/>
    </source>
</evidence>
<organism evidence="6 7">
    <name type="scientific">Faecalicatena contorta</name>
    <dbReference type="NCBI Taxonomy" id="39482"/>
    <lineage>
        <taxon>Bacteria</taxon>
        <taxon>Bacillati</taxon>
        <taxon>Bacillota</taxon>
        <taxon>Clostridia</taxon>
        <taxon>Lachnospirales</taxon>
        <taxon>Lachnospiraceae</taxon>
        <taxon>Faecalicatena</taxon>
    </lineage>
</organism>
<dbReference type="AlphaFoldDB" id="A0A316A2Z7"/>
<keyword evidence="3" id="KW-0813">Transport</keyword>
<sequence>MRRRVLATLLVLVMSIAALAGCGGKSGDNSANNEKQEKPDGIVLAIWDKVQEPGIRKICDDFTAETGIEVDIQITPWDQYWTMLEAGATGDSLPDVFWMHVREIEKYARADMLLDLTENIDASDKISMDNYFTDVAQAYNYNGKQYAIPKDIDSIALWYNKTHFDEAGLAYPDDSWTWEDLKEAAATLSNDEHKGFGSRIKNYQEGWYNLIYGNGGYVINEVKDKSGYDDPKTIEAIDFFVDLVKDGSSPDNTVTAETDNIALFESGAISMSLMGSWTAGELTGNDYVKEHAGVAIIPKTEDGTRVSIYNGLGYAAAANTTSPDEAWSLIEYLGSETGQKKQAEYGVTLSAYKGASDQWADHAEGFDLSPYIDVMDETLVFYPHSTNTTAWEDMSLESLVKAWNGEVSTEEACKEIADKMNALLAEE</sequence>
<evidence type="ECO:0000256" key="2">
    <source>
        <dbReference type="ARBA" id="ARBA00008520"/>
    </source>
</evidence>
<proteinExistence type="inferred from homology"/>
<dbReference type="InterPro" id="IPR050490">
    <property type="entry name" value="Bact_solute-bd_prot1"/>
</dbReference>
<keyword evidence="4 5" id="KW-0732">Signal</keyword>
<evidence type="ECO:0000313" key="6">
    <source>
        <dbReference type="EMBL" id="SUQ13652.1"/>
    </source>
</evidence>
<dbReference type="CDD" id="cd13585">
    <property type="entry name" value="PBP2_TMBP_like"/>
    <property type="match status" value="1"/>
</dbReference>
<dbReference type="GO" id="GO:0030313">
    <property type="term" value="C:cell envelope"/>
    <property type="evidence" value="ECO:0007669"/>
    <property type="project" value="UniProtKB-SubCell"/>
</dbReference>
<feature type="chain" id="PRO_5043163555" evidence="5">
    <location>
        <begin position="21"/>
        <end position="427"/>
    </location>
</feature>
<comment type="similarity">
    <text evidence="2">Belongs to the bacterial solute-binding protein 1 family.</text>
</comment>
<dbReference type="PANTHER" id="PTHR43649">
    <property type="entry name" value="ARABINOSE-BINDING PROTEIN-RELATED"/>
    <property type="match status" value="1"/>
</dbReference>
<dbReference type="Pfam" id="PF01547">
    <property type="entry name" value="SBP_bac_1"/>
    <property type="match status" value="1"/>
</dbReference>
<evidence type="ECO:0000256" key="5">
    <source>
        <dbReference type="SAM" id="SignalP"/>
    </source>
</evidence>
<gene>
    <name evidence="6" type="ORF">SAMN05216529_103385</name>
</gene>
<dbReference type="EMBL" id="UHJJ01000003">
    <property type="protein sequence ID" value="SUQ13652.1"/>
    <property type="molecule type" value="Genomic_DNA"/>
</dbReference>
<dbReference type="Proteomes" id="UP000254051">
    <property type="component" value="Unassembled WGS sequence"/>
</dbReference>
<keyword evidence="6" id="KW-0762">Sugar transport</keyword>